<evidence type="ECO:0000259" key="2">
    <source>
        <dbReference type="PROSITE" id="PS51819"/>
    </source>
</evidence>
<comment type="caution">
    <text evidence="3">The sequence shown here is derived from an EMBL/GenBank/DDBJ whole genome shotgun (WGS) entry which is preliminary data.</text>
</comment>
<dbReference type="Pfam" id="PF00903">
    <property type="entry name" value="Glyoxalase"/>
    <property type="match status" value="1"/>
</dbReference>
<organism evidence="3 4">
    <name type="scientific">Niveispirillum lacus</name>
    <dbReference type="NCBI Taxonomy" id="1981099"/>
    <lineage>
        <taxon>Bacteria</taxon>
        <taxon>Pseudomonadati</taxon>
        <taxon>Pseudomonadota</taxon>
        <taxon>Alphaproteobacteria</taxon>
        <taxon>Rhodospirillales</taxon>
        <taxon>Azospirillaceae</taxon>
        <taxon>Niveispirillum</taxon>
    </lineage>
</organism>
<dbReference type="PROSITE" id="PS51819">
    <property type="entry name" value="VOC"/>
    <property type="match status" value="1"/>
</dbReference>
<keyword evidence="4" id="KW-1185">Reference proteome</keyword>
<dbReference type="Gene3D" id="3.10.180.10">
    <property type="entry name" value="2,3-Dihydroxybiphenyl 1,2-Dioxygenase, domain 1"/>
    <property type="match status" value="1"/>
</dbReference>
<proteinExistence type="predicted"/>
<evidence type="ECO:0000256" key="1">
    <source>
        <dbReference type="SAM" id="SignalP"/>
    </source>
</evidence>
<sequence length="181" mass="19397">MINLHRRALAAALFYSSLLLSPAAVAADPAGPAAYQGPLFKRATLLVSDIDRSLAIYRDILGFQGGEVRQSLPTSYSYEVFNLDPKATLRTAMLSAGPQQVRTLALFEIKGQAITTPQSPRPVAMVINAVALPAVMEKIKALGLTTIAPRPLRTPEGRTGTETAFIDPDGHLIVLYELTGP</sequence>
<evidence type="ECO:0000313" key="3">
    <source>
        <dbReference type="EMBL" id="OYQ31626.1"/>
    </source>
</evidence>
<keyword evidence="1" id="KW-0732">Signal</keyword>
<accession>A0A255YQW9</accession>
<dbReference type="InterPro" id="IPR029068">
    <property type="entry name" value="Glyas_Bleomycin-R_OHBP_Dase"/>
</dbReference>
<protein>
    <recommendedName>
        <fullName evidence="2">VOC domain-containing protein</fullName>
    </recommendedName>
</protein>
<name>A0A255YQW9_9PROT</name>
<dbReference type="InterPro" id="IPR037523">
    <property type="entry name" value="VOC_core"/>
</dbReference>
<dbReference type="InterPro" id="IPR004360">
    <property type="entry name" value="Glyas_Fos-R_dOase_dom"/>
</dbReference>
<reference evidence="3 4" key="1">
    <citation type="submission" date="2017-07" db="EMBL/GenBank/DDBJ databases">
        <title>Niveispirillum cyanobacteriorum sp. nov., isolated from cyanobacterial aggregates in a eutrophic lake.</title>
        <authorList>
            <person name="Cai H."/>
        </authorList>
    </citation>
    <scope>NUCLEOTIDE SEQUENCE [LARGE SCALE GENOMIC DNA]</scope>
    <source>
        <strain evidence="4">TH1-14</strain>
    </source>
</reference>
<feature type="domain" description="VOC" evidence="2">
    <location>
        <begin position="39"/>
        <end position="178"/>
    </location>
</feature>
<evidence type="ECO:0000313" key="4">
    <source>
        <dbReference type="Proteomes" id="UP000216998"/>
    </source>
</evidence>
<dbReference type="SUPFAM" id="SSF54593">
    <property type="entry name" value="Glyoxalase/Bleomycin resistance protein/Dihydroxybiphenyl dioxygenase"/>
    <property type="match status" value="1"/>
</dbReference>
<dbReference type="AlphaFoldDB" id="A0A255YQW9"/>
<dbReference type="RefSeq" id="WP_094458308.1">
    <property type="nucleotide sequence ID" value="NZ_NOXU01000032.1"/>
</dbReference>
<feature type="signal peptide" evidence="1">
    <location>
        <begin position="1"/>
        <end position="26"/>
    </location>
</feature>
<dbReference type="Proteomes" id="UP000216998">
    <property type="component" value="Unassembled WGS sequence"/>
</dbReference>
<dbReference type="EMBL" id="NOXU01000032">
    <property type="protein sequence ID" value="OYQ31626.1"/>
    <property type="molecule type" value="Genomic_DNA"/>
</dbReference>
<gene>
    <name evidence="3" type="ORF">CHU95_21045</name>
</gene>
<feature type="chain" id="PRO_5012332629" description="VOC domain-containing protein" evidence="1">
    <location>
        <begin position="27"/>
        <end position="181"/>
    </location>
</feature>